<dbReference type="EMBL" id="BAAALT010000053">
    <property type="protein sequence ID" value="GAA1799129.1"/>
    <property type="molecule type" value="Genomic_DNA"/>
</dbReference>
<gene>
    <name evidence="1" type="ORF">GCM10009682_20960</name>
</gene>
<dbReference type="Proteomes" id="UP001500218">
    <property type="component" value="Unassembled WGS sequence"/>
</dbReference>
<keyword evidence="2" id="KW-1185">Reference proteome</keyword>
<organism evidence="1 2">
    <name type="scientific">Luedemannella flava</name>
    <dbReference type="NCBI Taxonomy" id="349316"/>
    <lineage>
        <taxon>Bacteria</taxon>
        <taxon>Bacillati</taxon>
        <taxon>Actinomycetota</taxon>
        <taxon>Actinomycetes</taxon>
        <taxon>Micromonosporales</taxon>
        <taxon>Micromonosporaceae</taxon>
        <taxon>Luedemannella</taxon>
    </lineage>
</organism>
<sequence length="131" mass="14388">MDAAALVALVPDARRDAHLCAVSPVGVVTDFYLNGLLHCCDVPMWPITRRTYDDRVLRRYRCERCGQGVDALAAEVEVWELATRAAPALGHPHTPYDLRGAQLVGALARVSRSGDRFALVWITMGPSSRKS</sequence>
<evidence type="ECO:0000313" key="1">
    <source>
        <dbReference type="EMBL" id="GAA1799129.1"/>
    </source>
</evidence>
<name>A0ABN2LTR2_9ACTN</name>
<protein>
    <submittedName>
        <fullName evidence="1">Uncharacterized protein</fullName>
    </submittedName>
</protein>
<reference evidence="1 2" key="1">
    <citation type="journal article" date="2019" name="Int. J. Syst. Evol. Microbiol.">
        <title>The Global Catalogue of Microorganisms (GCM) 10K type strain sequencing project: providing services to taxonomists for standard genome sequencing and annotation.</title>
        <authorList>
            <consortium name="The Broad Institute Genomics Platform"/>
            <consortium name="The Broad Institute Genome Sequencing Center for Infectious Disease"/>
            <person name="Wu L."/>
            <person name="Ma J."/>
        </authorList>
    </citation>
    <scope>NUCLEOTIDE SEQUENCE [LARGE SCALE GENOMIC DNA]</scope>
    <source>
        <strain evidence="1 2">JCM 13250</strain>
    </source>
</reference>
<proteinExistence type="predicted"/>
<evidence type="ECO:0000313" key="2">
    <source>
        <dbReference type="Proteomes" id="UP001500218"/>
    </source>
</evidence>
<comment type="caution">
    <text evidence="1">The sequence shown here is derived from an EMBL/GenBank/DDBJ whole genome shotgun (WGS) entry which is preliminary data.</text>
</comment>
<accession>A0ABN2LTR2</accession>